<name>A0ABT5UGP6_9GAMM</name>
<reference evidence="1 2" key="1">
    <citation type="submission" date="2022-11" db="EMBL/GenBank/DDBJ databases">
        <title>Spartinivicinus poritis sp. nov., isolated from scleractinian coral Porites lutea.</title>
        <authorList>
            <person name="Zhang G."/>
            <person name="Cai L."/>
            <person name="Wei Q."/>
        </authorList>
    </citation>
    <scope>NUCLEOTIDE SEQUENCE [LARGE SCALE GENOMIC DNA]</scope>
    <source>
        <strain evidence="1 2">A2-2</strain>
    </source>
</reference>
<accession>A0ABT5UGP6</accession>
<organism evidence="1 2">
    <name type="scientific">Spartinivicinus poritis</name>
    <dbReference type="NCBI Taxonomy" id="2994640"/>
    <lineage>
        <taxon>Bacteria</taxon>
        <taxon>Pseudomonadati</taxon>
        <taxon>Pseudomonadota</taxon>
        <taxon>Gammaproteobacteria</taxon>
        <taxon>Oceanospirillales</taxon>
        <taxon>Zooshikellaceae</taxon>
        <taxon>Spartinivicinus</taxon>
    </lineage>
</organism>
<dbReference type="EMBL" id="JAPMOU010000070">
    <property type="protein sequence ID" value="MDE1465565.1"/>
    <property type="molecule type" value="Genomic_DNA"/>
</dbReference>
<comment type="caution">
    <text evidence="1">The sequence shown here is derived from an EMBL/GenBank/DDBJ whole genome shotgun (WGS) entry which is preliminary data.</text>
</comment>
<evidence type="ECO:0000313" key="2">
    <source>
        <dbReference type="Proteomes" id="UP001528823"/>
    </source>
</evidence>
<sequence length="243" mass="27583">MNKRDIEAQHFEQFLALATDVELVVGKDSFTHTDKPDFLITTPDGVIGVEHRQLFKPDKIMASFDNYAAYVVAEAQKHSENLGMIPVMVRIGFTGKAINKMNRDSIASSIAELVKDQLPEKGDFVIITHGLNYKFEFPQIVDEILISRQHVKKHNWAVGNAVGPVKDSPDFMQEAINKKKPKLDSYLNKCKQCWLLLVADFMKQAQAVKLTSNNHVFTSPFERTYFLNCTQNTLSRLNTKPPK</sequence>
<evidence type="ECO:0000313" key="1">
    <source>
        <dbReference type="EMBL" id="MDE1465565.1"/>
    </source>
</evidence>
<protein>
    <submittedName>
        <fullName evidence="1">Uncharacterized protein</fullName>
    </submittedName>
</protein>
<keyword evidence="2" id="KW-1185">Reference proteome</keyword>
<gene>
    <name evidence="1" type="ORF">ORQ98_26750</name>
</gene>
<proteinExistence type="predicted"/>
<dbReference type="Proteomes" id="UP001528823">
    <property type="component" value="Unassembled WGS sequence"/>
</dbReference>
<dbReference type="RefSeq" id="WP_274691869.1">
    <property type="nucleotide sequence ID" value="NZ_JAPMOU010000070.1"/>
</dbReference>